<sequence>MTSFTPRTLLRSLRADRRGVSSLAFAAAAVGFFGAVAIAADAGVWYSARRGAQNAADAGSAIAAVALSMSGATQARTAALDVASRNGFPNVAPTTVAVNIPPSSGPNVGNATAVEVVIRQQQGLGAAGFFLSTPPIVQGRSVASLREASNVCILALNGQLWAGGNTAVNTPNCVLASNRRSIPSAEIVGNSLSINAFSISTVTTCLNCENGNVVLAQRFREYQPPTLDPYTALNTKVMPRASNGCTNRGGGNNRNLTPFEKNNREVYCGDIRINGGEVVTVEPGTYYLFNGSLFVMGGGSLTCPTCTNGEGVVFVFTGDPASIGGVQIAGNSTVNIRAARLPKDPDYAGILFYRDIRATTNNINNPAVDIAGTAGINLAGGMYFPSSHVRFIGTSGTVACSVLVANSIDFQGTSDVTGCAETGTRVPQTRMVVVSE</sequence>
<evidence type="ECO:0000313" key="1">
    <source>
        <dbReference type="EMBL" id="PWS34192.1"/>
    </source>
</evidence>
<dbReference type="AlphaFoldDB" id="A0A317F6N1"/>
<protein>
    <submittedName>
        <fullName evidence="1">Uncharacterized protein</fullName>
    </submittedName>
</protein>
<gene>
    <name evidence="1" type="ORF">DFH01_26560</name>
</gene>
<organism evidence="1 2">
    <name type="scientific">Falsiroseomonas bella</name>
    <dbReference type="NCBI Taxonomy" id="2184016"/>
    <lineage>
        <taxon>Bacteria</taxon>
        <taxon>Pseudomonadati</taxon>
        <taxon>Pseudomonadota</taxon>
        <taxon>Alphaproteobacteria</taxon>
        <taxon>Acetobacterales</taxon>
        <taxon>Roseomonadaceae</taxon>
        <taxon>Falsiroseomonas</taxon>
    </lineage>
</organism>
<keyword evidence="2" id="KW-1185">Reference proteome</keyword>
<evidence type="ECO:0000313" key="2">
    <source>
        <dbReference type="Proteomes" id="UP000245765"/>
    </source>
</evidence>
<dbReference type="RefSeq" id="WP_109873561.1">
    <property type="nucleotide sequence ID" value="NZ_QGNA01000008.1"/>
</dbReference>
<dbReference type="OrthoDB" id="7418984at2"/>
<proteinExistence type="predicted"/>
<dbReference type="Proteomes" id="UP000245765">
    <property type="component" value="Unassembled WGS sequence"/>
</dbReference>
<comment type="caution">
    <text evidence="1">The sequence shown here is derived from an EMBL/GenBank/DDBJ whole genome shotgun (WGS) entry which is preliminary data.</text>
</comment>
<reference evidence="2" key="1">
    <citation type="submission" date="2018-05" db="EMBL/GenBank/DDBJ databases">
        <authorList>
            <person name="Du Z."/>
            <person name="Wang X."/>
        </authorList>
    </citation>
    <scope>NUCLEOTIDE SEQUENCE [LARGE SCALE GENOMIC DNA]</scope>
    <source>
        <strain evidence="2">CQN31</strain>
    </source>
</reference>
<name>A0A317F6N1_9PROT</name>
<dbReference type="EMBL" id="QGNA01000008">
    <property type="protein sequence ID" value="PWS34192.1"/>
    <property type="molecule type" value="Genomic_DNA"/>
</dbReference>
<accession>A0A317F6N1</accession>